<evidence type="ECO:0000313" key="3">
    <source>
        <dbReference type="Proteomes" id="UP000594205"/>
    </source>
</evidence>
<evidence type="ECO:0000256" key="1">
    <source>
        <dbReference type="SAM" id="Phobius"/>
    </source>
</evidence>
<accession>A0A7M2SQP5</accession>
<dbReference type="AlphaFoldDB" id="A0A7M2SQP5"/>
<reference evidence="2 3" key="1">
    <citation type="submission" date="2020-10" db="EMBL/GenBank/DDBJ databases">
        <title>Streptomyces ferrugineus complate genome analysis.</title>
        <authorList>
            <person name="Anwar N."/>
        </authorList>
    </citation>
    <scope>NUCLEOTIDE SEQUENCE [LARGE SCALE GENOMIC DNA]</scope>
    <source>
        <strain evidence="2 3">CCTCC AA2014009</strain>
    </source>
</reference>
<feature type="transmembrane region" description="Helical" evidence="1">
    <location>
        <begin position="139"/>
        <end position="161"/>
    </location>
</feature>
<sequence length="189" mass="19967">MSSTSSASAKKLSRPARRAALVVHVVASASWLGLTVGLLALAITAGATGSAVTVEASVRAMKLFADWLLLPVAFLTLVSGLVLSLGTQWGLARHRWVYVKFWLTLATTAATAFALRPGLGTTVSAVAAGEPLPDPGDLMMGPIVSLSAYVFMTVISVLKPWGLTRRGRRLRDASTRRRNGNTEPVRQAA</sequence>
<dbReference type="Proteomes" id="UP000594205">
    <property type="component" value="Chromosome"/>
</dbReference>
<protein>
    <submittedName>
        <fullName evidence="2">DUF2269 domain-containing protein</fullName>
    </submittedName>
</protein>
<proteinExistence type="predicted"/>
<evidence type="ECO:0000313" key="2">
    <source>
        <dbReference type="EMBL" id="QOV38554.1"/>
    </source>
</evidence>
<feature type="transmembrane region" description="Helical" evidence="1">
    <location>
        <begin position="21"/>
        <end position="47"/>
    </location>
</feature>
<keyword evidence="3" id="KW-1185">Reference proteome</keyword>
<dbReference type="KEGG" id="sfeu:IM697_09345"/>
<feature type="transmembrane region" description="Helical" evidence="1">
    <location>
        <begin position="97"/>
        <end position="119"/>
    </location>
</feature>
<keyword evidence="1" id="KW-0472">Membrane</keyword>
<name>A0A7M2SQP5_9ACTN</name>
<keyword evidence="1" id="KW-1133">Transmembrane helix</keyword>
<keyword evidence="1" id="KW-0812">Transmembrane</keyword>
<organism evidence="2 3">
    <name type="scientific">Streptomyces ferrugineus</name>
    <dbReference type="NCBI Taxonomy" id="1413221"/>
    <lineage>
        <taxon>Bacteria</taxon>
        <taxon>Bacillati</taxon>
        <taxon>Actinomycetota</taxon>
        <taxon>Actinomycetes</taxon>
        <taxon>Kitasatosporales</taxon>
        <taxon>Streptomycetaceae</taxon>
        <taxon>Streptomyces</taxon>
    </lineage>
</organism>
<dbReference type="EMBL" id="CP063373">
    <property type="protein sequence ID" value="QOV38554.1"/>
    <property type="molecule type" value="Genomic_DNA"/>
</dbReference>
<dbReference type="RefSeq" id="WP_194046455.1">
    <property type="nucleotide sequence ID" value="NZ_CP063373.1"/>
</dbReference>
<gene>
    <name evidence="2" type="ORF">IM697_09345</name>
</gene>
<feature type="transmembrane region" description="Helical" evidence="1">
    <location>
        <begin position="67"/>
        <end position="85"/>
    </location>
</feature>